<dbReference type="PANTHER" id="PTHR47810:SF1">
    <property type="entry name" value="DNA LIGASE B"/>
    <property type="match status" value="1"/>
</dbReference>
<keyword evidence="3" id="KW-0227">DNA damage</keyword>
<dbReference type="EMBL" id="PPFX01000024">
    <property type="protein sequence ID" value="PNU19739.1"/>
    <property type="molecule type" value="Genomic_DNA"/>
</dbReference>
<dbReference type="GO" id="GO:0006260">
    <property type="term" value="P:DNA replication"/>
    <property type="evidence" value="ECO:0007669"/>
    <property type="project" value="UniProtKB-KW"/>
</dbReference>
<dbReference type="SUPFAM" id="SSF56091">
    <property type="entry name" value="DNA ligase/mRNA capping enzyme, catalytic domain"/>
    <property type="match status" value="1"/>
</dbReference>
<feature type="domain" description="DNA ligase OB-like" evidence="5">
    <location>
        <begin position="217"/>
        <end position="282"/>
    </location>
</feature>
<dbReference type="OrthoDB" id="9767858at2"/>
<evidence type="ECO:0000256" key="1">
    <source>
        <dbReference type="ARBA" id="ARBA00022598"/>
    </source>
</evidence>
<evidence type="ECO:0000259" key="5">
    <source>
        <dbReference type="Pfam" id="PF14743"/>
    </source>
</evidence>
<evidence type="ECO:0000256" key="2">
    <source>
        <dbReference type="ARBA" id="ARBA00022705"/>
    </source>
</evidence>
<keyword evidence="4" id="KW-0234">DNA repair</keyword>
<dbReference type="Pfam" id="PF14743">
    <property type="entry name" value="DNA_ligase_OB_2"/>
    <property type="match status" value="1"/>
</dbReference>
<keyword evidence="2" id="KW-0235">DNA replication</keyword>
<evidence type="ECO:0000256" key="4">
    <source>
        <dbReference type="ARBA" id="ARBA00023204"/>
    </source>
</evidence>
<dbReference type="GO" id="GO:0006281">
    <property type="term" value="P:DNA repair"/>
    <property type="evidence" value="ECO:0007669"/>
    <property type="project" value="UniProtKB-KW"/>
</dbReference>
<dbReference type="GO" id="GO:0016874">
    <property type="term" value="F:ligase activity"/>
    <property type="evidence" value="ECO:0007669"/>
    <property type="project" value="UniProtKB-KW"/>
</dbReference>
<gene>
    <name evidence="6" type="ORF">C2E25_11125</name>
</gene>
<dbReference type="InterPro" id="IPR050326">
    <property type="entry name" value="NAD_dep_DNA_ligaseB"/>
</dbReference>
<reference evidence="6 7" key="1">
    <citation type="journal article" date="2018" name="Genome Announc.">
        <title>Genome Sequence of Geothermobacter sp. HR-1 Iron Reducer from the Loihi Seamount.</title>
        <authorList>
            <person name="Smith H."/>
            <person name="Abuyen K."/>
            <person name="Tremblay J."/>
            <person name="Savalia P."/>
            <person name="Perez-Rodriguez I."/>
            <person name="Emerson D."/>
            <person name="Tully B."/>
            <person name="Amend J."/>
        </authorList>
    </citation>
    <scope>NUCLEOTIDE SEQUENCE [LARGE SCALE GENOMIC DNA]</scope>
    <source>
        <strain evidence="6 7">HR-1</strain>
    </source>
</reference>
<comment type="caution">
    <text evidence="6">The sequence shown here is derived from an EMBL/GenBank/DDBJ whole genome shotgun (WGS) entry which is preliminary data.</text>
</comment>
<evidence type="ECO:0000313" key="7">
    <source>
        <dbReference type="Proteomes" id="UP000236340"/>
    </source>
</evidence>
<proteinExistence type="predicted"/>
<accession>A0A2K2H934</accession>
<evidence type="ECO:0000256" key="3">
    <source>
        <dbReference type="ARBA" id="ARBA00022763"/>
    </source>
</evidence>
<dbReference type="Gene3D" id="2.40.50.140">
    <property type="entry name" value="Nucleic acid-binding proteins"/>
    <property type="match status" value="1"/>
</dbReference>
<dbReference type="CDD" id="cd07896">
    <property type="entry name" value="Adenylation_kDNA_ligase_like"/>
    <property type="match status" value="1"/>
</dbReference>
<organism evidence="6 7">
    <name type="scientific">Geothermobacter hydrogeniphilus</name>
    <dbReference type="NCBI Taxonomy" id="1969733"/>
    <lineage>
        <taxon>Bacteria</taxon>
        <taxon>Pseudomonadati</taxon>
        <taxon>Thermodesulfobacteriota</taxon>
        <taxon>Desulfuromonadia</taxon>
        <taxon>Desulfuromonadales</taxon>
        <taxon>Geothermobacteraceae</taxon>
        <taxon>Geothermobacter</taxon>
    </lineage>
</organism>
<protein>
    <submittedName>
        <fullName evidence="6">DNA ligase</fullName>
    </submittedName>
</protein>
<dbReference type="NCBIfam" id="NF006592">
    <property type="entry name" value="PRK09125.1"/>
    <property type="match status" value="1"/>
</dbReference>
<dbReference type="Proteomes" id="UP000236340">
    <property type="component" value="Unassembled WGS sequence"/>
</dbReference>
<evidence type="ECO:0000313" key="6">
    <source>
        <dbReference type="EMBL" id="PNU19739.1"/>
    </source>
</evidence>
<dbReference type="Gene3D" id="3.30.1490.70">
    <property type="match status" value="1"/>
</dbReference>
<dbReference type="InterPro" id="IPR029319">
    <property type="entry name" value="DNA_ligase_OB"/>
</dbReference>
<keyword evidence="1 6" id="KW-0436">Ligase</keyword>
<dbReference type="SUPFAM" id="SSF50249">
    <property type="entry name" value="Nucleic acid-binding proteins"/>
    <property type="match status" value="1"/>
</dbReference>
<dbReference type="Gene3D" id="3.30.470.30">
    <property type="entry name" value="DNA ligase/mRNA capping enzyme"/>
    <property type="match status" value="1"/>
</dbReference>
<dbReference type="PANTHER" id="PTHR47810">
    <property type="entry name" value="DNA LIGASE"/>
    <property type="match status" value="1"/>
</dbReference>
<dbReference type="AlphaFoldDB" id="A0A2K2H934"/>
<dbReference type="RefSeq" id="WP_103115810.1">
    <property type="nucleotide sequence ID" value="NZ_PPFX01000024.1"/>
</dbReference>
<name>A0A2K2H934_9BACT</name>
<dbReference type="CDD" id="cd08041">
    <property type="entry name" value="OBF_kDNA_ligase_like"/>
    <property type="match status" value="1"/>
</dbReference>
<sequence length="287" mass="32182">MEDEMREMRKESLRICLLLTCVLLFVTDVLAAEPMLPQIDDGTVAVTGWLMSEKLDGVRGRWDGHRLLSKHGTVLHPSREFVQGLPPFPVEGEIWGGRDSFERTAAVVRRQRPDNDWLKLKFAIFDVPEAPGGFTERIAAAVAWFAAHPTPYAFVIPQQTLRDRAQLRQELQRIEKLGGEGLIVRRPDAPYVSGRSPDILKVKSYRDAEATVIARLPGKGRNEGRLGALLVRLEDGTEFRIGSGFSDAERDNPPPVGAVITFKYYGFFKSGVPRFPSFLRIRADQGL</sequence>
<dbReference type="InterPro" id="IPR012340">
    <property type="entry name" value="NA-bd_OB-fold"/>
</dbReference>